<dbReference type="Proteomes" id="UP000617681">
    <property type="component" value="Chromosome"/>
</dbReference>
<accession>A0A7T4EFX2</accession>
<sequence>MNETRMHESYILIAADDPVRADILHIAAATGREVVEATDPVEIRRLFRRAFAVLIDATCAAATRDLPRRSRVFLVTPDPGPPDYECAMAIHAELACTVPSMSYDIVEALSREPARIAGGGEVIGVMGVCGGAGSSTLACALALSSSRPSLLVDACPYSGGLDLVLGAEEMEGKRWPDVHLDGHVPAAELRGALPQVGDTALLTCDRGAVSAPPTTEEVIAVIECHRGDPAGARTIVDLPAWSEPVAGILSALDRLILVVPAEVRAVAAAAGITRTIRTELAIAVRYREWSGLSSREVGRFISLPVEAEIPHVRGLAKQVETRGLTHLPQQLRRAAEYLLGVERG</sequence>
<reference evidence="2 4" key="1">
    <citation type="submission" date="2020-12" db="EMBL/GenBank/DDBJ databases">
        <title>FDA dAtabase for Regulatory Grade micrObial Sequences (FDA-ARGOS): Supporting development and validation of Infectious Disease Dx tests.</title>
        <authorList>
            <person name="Sproer C."/>
            <person name="Gronow S."/>
            <person name="Severitt S."/>
            <person name="Schroder I."/>
            <person name="Tallon L."/>
            <person name="Sadzewicz L."/>
            <person name="Zhao X."/>
            <person name="Boylan J."/>
            <person name="Ott S."/>
            <person name="Bowen H."/>
            <person name="Vavikolanu K."/>
            <person name="Mehta A."/>
            <person name="Aluvathingal J."/>
            <person name="Nadendla S."/>
            <person name="Lowell S."/>
            <person name="Myers T."/>
            <person name="Yan Y."/>
            <person name="Sichtig H."/>
        </authorList>
    </citation>
    <scope>NUCLEOTIDE SEQUENCE [LARGE SCALE GENOMIC DNA]</scope>
    <source>
        <strain evidence="2 4">FDAARGOS_1053</strain>
        <strain evidence="3">FDAARGOS_1191</strain>
    </source>
</reference>
<dbReference type="NCBIfam" id="TIGR03815">
    <property type="entry name" value="CpaE_hom_Actino"/>
    <property type="match status" value="1"/>
</dbReference>
<dbReference type="GO" id="GO:0004386">
    <property type="term" value="F:helicase activity"/>
    <property type="evidence" value="ECO:0007669"/>
    <property type="project" value="UniProtKB-KW"/>
</dbReference>
<organism evidence="2 4">
    <name type="scientific">Corynebacterium glucuronolyticum</name>
    <dbReference type="NCBI Taxonomy" id="39791"/>
    <lineage>
        <taxon>Bacteria</taxon>
        <taxon>Bacillati</taxon>
        <taxon>Actinomycetota</taxon>
        <taxon>Actinomycetes</taxon>
        <taxon>Mycobacteriales</taxon>
        <taxon>Corynebacteriaceae</taxon>
        <taxon>Corynebacterium</taxon>
    </lineage>
</organism>
<dbReference type="SUPFAM" id="SSF52540">
    <property type="entry name" value="P-loop containing nucleoside triphosphate hydrolases"/>
    <property type="match status" value="1"/>
</dbReference>
<protein>
    <submittedName>
        <fullName evidence="2">Helicase/secretion neighborhood CpaE-like protein</fullName>
    </submittedName>
</protein>
<keyword evidence="2" id="KW-0378">Hydrolase</keyword>
<proteinExistence type="predicted"/>
<gene>
    <name evidence="2" type="ORF">I6I10_01095</name>
    <name evidence="3" type="ORF">I6J21_01945</name>
</gene>
<dbReference type="Gene3D" id="3.40.50.300">
    <property type="entry name" value="P-loop containing nucleotide triphosphate hydrolases"/>
    <property type="match status" value="1"/>
</dbReference>
<dbReference type="EMBL" id="CP066007">
    <property type="protein sequence ID" value="QQB46583.1"/>
    <property type="molecule type" value="Genomic_DNA"/>
</dbReference>
<dbReference type="InterPro" id="IPR022521">
    <property type="entry name" value="Rv3660c"/>
</dbReference>
<dbReference type="InterPro" id="IPR059050">
    <property type="entry name" value="Rv3660c_N"/>
</dbReference>
<keyword evidence="2" id="KW-0547">Nucleotide-binding</keyword>
<dbReference type="Proteomes" id="UP000596145">
    <property type="component" value="Chromosome"/>
</dbReference>
<dbReference type="InterPro" id="IPR027417">
    <property type="entry name" value="P-loop_NTPase"/>
</dbReference>
<name>A0A7T4EFX2_9CORY</name>
<dbReference type="EMBL" id="CP069534">
    <property type="protein sequence ID" value="QRP70948.1"/>
    <property type="molecule type" value="Genomic_DNA"/>
</dbReference>
<evidence type="ECO:0000259" key="1">
    <source>
        <dbReference type="Pfam" id="PF26563"/>
    </source>
</evidence>
<dbReference type="AlphaFoldDB" id="A0A7T4EFX2"/>
<feature type="domain" description="Rv3660c-like CheY-like N-terminal" evidence="1">
    <location>
        <begin position="14"/>
        <end position="112"/>
    </location>
</feature>
<keyword evidence="2" id="KW-0347">Helicase</keyword>
<dbReference type="Pfam" id="PF26563">
    <property type="entry name" value="Rv3660c_N"/>
    <property type="match status" value="1"/>
</dbReference>
<dbReference type="RefSeq" id="WP_005394682.1">
    <property type="nucleotide sequence ID" value="NZ_CP066007.1"/>
</dbReference>
<dbReference type="OrthoDB" id="3252838at2"/>
<evidence type="ECO:0000313" key="4">
    <source>
        <dbReference type="Proteomes" id="UP000596145"/>
    </source>
</evidence>
<keyword evidence="2" id="KW-0067">ATP-binding</keyword>
<dbReference type="GeneID" id="92759097"/>
<evidence type="ECO:0000313" key="3">
    <source>
        <dbReference type="EMBL" id="QRP70948.1"/>
    </source>
</evidence>
<evidence type="ECO:0000313" key="2">
    <source>
        <dbReference type="EMBL" id="QQB46583.1"/>
    </source>
</evidence>